<dbReference type="Proteomes" id="UP000324646">
    <property type="component" value="Chromosome"/>
</dbReference>
<keyword evidence="5 7" id="KW-0443">Lipid metabolism</keyword>
<evidence type="ECO:0000256" key="8">
    <source>
        <dbReference type="SAM" id="Phobius"/>
    </source>
</evidence>
<proteinExistence type="inferred from homology"/>
<keyword evidence="7" id="KW-0594">Phospholipid biosynthesis</keyword>
<gene>
    <name evidence="10" type="ORF">FQB35_15305</name>
</gene>
<keyword evidence="8" id="KW-0472">Membrane</keyword>
<organism evidence="10 11">
    <name type="scientific">Crassaminicella thermophila</name>
    <dbReference type="NCBI Taxonomy" id="2599308"/>
    <lineage>
        <taxon>Bacteria</taxon>
        <taxon>Bacillati</taxon>
        <taxon>Bacillota</taxon>
        <taxon>Clostridia</taxon>
        <taxon>Eubacteriales</taxon>
        <taxon>Clostridiaceae</taxon>
        <taxon>Crassaminicella</taxon>
    </lineage>
</organism>
<dbReference type="AlphaFoldDB" id="A0A5C0SIA0"/>
<dbReference type="KEGG" id="crs:FQB35_15305"/>
<reference evidence="10 11" key="1">
    <citation type="submission" date="2019-07" db="EMBL/GenBank/DDBJ databases">
        <title>Complete genome of Crassaminicella thermophila SY095.</title>
        <authorList>
            <person name="Li X."/>
        </authorList>
    </citation>
    <scope>NUCLEOTIDE SEQUENCE [LARGE SCALE GENOMIC DNA]</scope>
    <source>
        <strain evidence="10 11">SY095</strain>
    </source>
</reference>
<dbReference type="SMART" id="SM00563">
    <property type="entry name" value="PlsC"/>
    <property type="match status" value="1"/>
</dbReference>
<evidence type="ECO:0000256" key="3">
    <source>
        <dbReference type="ARBA" id="ARBA00022516"/>
    </source>
</evidence>
<dbReference type="GO" id="GO:0006654">
    <property type="term" value="P:phosphatidic acid biosynthetic process"/>
    <property type="evidence" value="ECO:0007669"/>
    <property type="project" value="TreeGrafter"/>
</dbReference>
<evidence type="ECO:0000256" key="4">
    <source>
        <dbReference type="ARBA" id="ARBA00022679"/>
    </source>
</evidence>
<dbReference type="InterPro" id="IPR002123">
    <property type="entry name" value="Plipid/glycerol_acylTrfase"/>
</dbReference>
<dbReference type="EMBL" id="CP042243">
    <property type="protein sequence ID" value="QEK13712.1"/>
    <property type="molecule type" value="Genomic_DNA"/>
</dbReference>
<evidence type="ECO:0000313" key="11">
    <source>
        <dbReference type="Proteomes" id="UP000324646"/>
    </source>
</evidence>
<dbReference type="CDD" id="cd07989">
    <property type="entry name" value="LPLAT_AGPAT-like"/>
    <property type="match status" value="1"/>
</dbReference>
<dbReference type="SUPFAM" id="SSF69593">
    <property type="entry name" value="Glycerol-3-phosphate (1)-acyltransferase"/>
    <property type="match status" value="1"/>
</dbReference>
<evidence type="ECO:0000256" key="7">
    <source>
        <dbReference type="RuleBase" id="RU361267"/>
    </source>
</evidence>
<evidence type="ECO:0000256" key="5">
    <source>
        <dbReference type="ARBA" id="ARBA00023098"/>
    </source>
</evidence>
<comment type="similarity">
    <text evidence="2 7">Belongs to the 1-acyl-sn-glycerol-3-phosphate acyltransferase family.</text>
</comment>
<comment type="pathway">
    <text evidence="1">Lipid metabolism.</text>
</comment>
<keyword evidence="4 7" id="KW-0808">Transferase</keyword>
<protein>
    <recommendedName>
        <fullName evidence="7">1-acyl-sn-glycerol-3-phosphate acyltransferase</fullName>
        <ecNumber evidence="7">2.3.1.51</ecNumber>
    </recommendedName>
</protein>
<name>A0A5C0SIA0_CRATE</name>
<keyword evidence="6 7" id="KW-0012">Acyltransferase</keyword>
<keyword evidence="8" id="KW-0812">Transmembrane</keyword>
<dbReference type="GO" id="GO:0003841">
    <property type="term" value="F:1-acylglycerol-3-phosphate O-acyltransferase activity"/>
    <property type="evidence" value="ECO:0007669"/>
    <property type="project" value="UniProtKB-UniRule"/>
</dbReference>
<comment type="domain">
    <text evidence="7">The HXXXXD motif is essential for acyltransferase activity and may constitute the binding site for the phosphate moiety of the glycerol-3-phosphate.</text>
</comment>
<dbReference type="PANTHER" id="PTHR10434">
    <property type="entry name" value="1-ACYL-SN-GLYCEROL-3-PHOSPHATE ACYLTRANSFERASE"/>
    <property type="match status" value="1"/>
</dbReference>
<accession>A0A5C0SIA0</accession>
<dbReference type="NCBIfam" id="TIGR00530">
    <property type="entry name" value="AGP_acyltrn"/>
    <property type="match status" value="1"/>
</dbReference>
<dbReference type="Pfam" id="PF01553">
    <property type="entry name" value="Acyltransferase"/>
    <property type="match status" value="1"/>
</dbReference>
<comment type="catalytic activity">
    <reaction evidence="7">
        <text>a 1-acyl-sn-glycero-3-phosphate + an acyl-CoA = a 1,2-diacyl-sn-glycero-3-phosphate + CoA</text>
        <dbReference type="Rhea" id="RHEA:19709"/>
        <dbReference type="ChEBI" id="CHEBI:57287"/>
        <dbReference type="ChEBI" id="CHEBI:57970"/>
        <dbReference type="ChEBI" id="CHEBI:58342"/>
        <dbReference type="ChEBI" id="CHEBI:58608"/>
        <dbReference type="EC" id="2.3.1.51"/>
    </reaction>
</comment>
<evidence type="ECO:0000256" key="2">
    <source>
        <dbReference type="ARBA" id="ARBA00008655"/>
    </source>
</evidence>
<keyword evidence="3 7" id="KW-0444">Lipid biosynthesis</keyword>
<keyword evidence="7" id="KW-1208">Phospholipid metabolism</keyword>
<dbReference type="EC" id="2.3.1.51" evidence="7"/>
<feature type="transmembrane region" description="Helical" evidence="8">
    <location>
        <begin position="6"/>
        <end position="23"/>
    </location>
</feature>
<dbReference type="OrthoDB" id="9803035at2"/>
<keyword evidence="11" id="KW-1185">Reference proteome</keyword>
<evidence type="ECO:0000256" key="1">
    <source>
        <dbReference type="ARBA" id="ARBA00005189"/>
    </source>
</evidence>
<evidence type="ECO:0000259" key="9">
    <source>
        <dbReference type="SMART" id="SM00563"/>
    </source>
</evidence>
<dbReference type="InterPro" id="IPR004552">
    <property type="entry name" value="AGP_acyltrans"/>
</dbReference>
<sequence>MFRTIYMAIYFIVYLIFLFPKEWKINKLEKEGRMQEMHDLLHKIAMNWGKSIVNATGSKIHVFGIENIPKGPVLFVSNHQGNFDIPILFGFIDKPKAFIAKIELSKIPVFGKWMERQKCIFIDRDNPRQSLKAINKGIKTLKDGHSMVIFPEGTRSKGPKMGEFKKGSLKLATKAKVPIVPITIDGSYKIMEGNKKLIKPAEVKVTISQPIHTTNLTKEDENVLSEKVYAIIKSHLS</sequence>
<evidence type="ECO:0000313" key="10">
    <source>
        <dbReference type="EMBL" id="QEK13712.1"/>
    </source>
</evidence>
<keyword evidence="8" id="KW-1133">Transmembrane helix</keyword>
<evidence type="ECO:0000256" key="6">
    <source>
        <dbReference type="ARBA" id="ARBA00023315"/>
    </source>
</evidence>
<dbReference type="GO" id="GO:0016020">
    <property type="term" value="C:membrane"/>
    <property type="evidence" value="ECO:0007669"/>
    <property type="project" value="InterPro"/>
</dbReference>
<feature type="domain" description="Phospholipid/glycerol acyltransferase" evidence="9">
    <location>
        <begin position="73"/>
        <end position="187"/>
    </location>
</feature>
<dbReference type="PANTHER" id="PTHR10434:SF64">
    <property type="entry name" value="1-ACYL-SN-GLYCEROL-3-PHOSPHATE ACYLTRANSFERASE-RELATED"/>
    <property type="match status" value="1"/>
</dbReference>